<feature type="domain" description="Multidrug resistance protein MdtA-like barrel-sandwich hybrid" evidence="2">
    <location>
        <begin position="88"/>
        <end position="212"/>
    </location>
</feature>
<dbReference type="Proteomes" id="UP000587070">
    <property type="component" value="Unassembled WGS sequence"/>
</dbReference>
<sequence length="379" mass="39068">MNAAAFPPTSIRSLQFAPAAGSSRAQAASPRRLHRLLLGMLLATIFGGSLPAARAAEAGSPPPLATLVVATHAVGVSLPAEATVEAVRQATLAAQVSGRVVDMRVDAGQVVKKGDLLLRIDAREAAQAASSASAQLANARASYARSENLRQRNFVSQAALDRARADLAAAEAAAGQAGVVVGHAAVTAPISGIVARRLIEAGEMASPGTPLLLIYDPQGLRVTASVPQRLLPQLKAARGAQIEFPELGRTIDAPSFIVLPTADASTHVSEVRINLPDDLRNVIPGMAARVRFVLGNERRLTIPASALVRRGEVAAVYVQSGEGADSRLALRQLRLGETLADGSIEVLAGLRDGEVVAVDAVKAAIALKATAKNSAPAGR</sequence>
<dbReference type="InterPro" id="IPR058792">
    <property type="entry name" value="Beta-barrel_RND_2"/>
</dbReference>
<evidence type="ECO:0000259" key="2">
    <source>
        <dbReference type="Pfam" id="PF25917"/>
    </source>
</evidence>
<dbReference type="Gene3D" id="1.10.287.470">
    <property type="entry name" value="Helix hairpin bin"/>
    <property type="match status" value="1"/>
</dbReference>
<dbReference type="GO" id="GO:1990281">
    <property type="term" value="C:efflux pump complex"/>
    <property type="evidence" value="ECO:0007669"/>
    <property type="project" value="TreeGrafter"/>
</dbReference>
<comment type="caution">
    <text evidence="4">The sequence shown here is derived from an EMBL/GenBank/DDBJ whole genome shotgun (WGS) entry which is preliminary data.</text>
</comment>
<accession>A0A840G997</accession>
<comment type="similarity">
    <text evidence="1">Belongs to the membrane fusion protein (MFP) (TC 8.A.1) family.</text>
</comment>
<reference evidence="4 5" key="1">
    <citation type="submission" date="2020-08" db="EMBL/GenBank/DDBJ databases">
        <title>Genome sequencing of Purple Non-Sulfur Bacteria from various extreme environments.</title>
        <authorList>
            <person name="Mayer M."/>
        </authorList>
    </citation>
    <scope>NUCLEOTIDE SEQUENCE [LARGE SCALE GENOMIC DNA]</scope>
    <source>
        <strain evidence="4 5">2761</strain>
    </source>
</reference>
<dbReference type="PANTHER" id="PTHR30469:SF18">
    <property type="entry name" value="RESISTANCE-NODULATION-CELL DIVISION (RND) EFFLUX MEMBRANE FUSION PROTEIN-RELATED"/>
    <property type="match status" value="1"/>
</dbReference>
<proteinExistence type="inferred from homology"/>
<dbReference type="EMBL" id="JACIGE010000005">
    <property type="protein sequence ID" value="MBB4247470.1"/>
    <property type="molecule type" value="Genomic_DNA"/>
</dbReference>
<dbReference type="AlphaFoldDB" id="A0A840G997"/>
<dbReference type="PANTHER" id="PTHR30469">
    <property type="entry name" value="MULTIDRUG RESISTANCE PROTEIN MDTA"/>
    <property type="match status" value="1"/>
</dbReference>
<dbReference type="InterPro" id="IPR006143">
    <property type="entry name" value="RND_pump_MFP"/>
</dbReference>
<dbReference type="Gene3D" id="2.40.30.170">
    <property type="match status" value="1"/>
</dbReference>
<gene>
    <name evidence="4" type="ORF">GGD90_001841</name>
</gene>
<evidence type="ECO:0000313" key="5">
    <source>
        <dbReference type="Proteomes" id="UP000587070"/>
    </source>
</evidence>
<dbReference type="Pfam" id="PF25954">
    <property type="entry name" value="Beta-barrel_RND_2"/>
    <property type="match status" value="1"/>
</dbReference>
<keyword evidence="5" id="KW-1185">Reference proteome</keyword>
<dbReference type="SUPFAM" id="SSF111369">
    <property type="entry name" value="HlyD-like secretion proteins"/>
    <property type="match status" value="1"/>
</dbReference>
<evidence type="ECO:0000313" key="4">
    <source>
        <dbReference type="EMBL" id="MBB4247470.1"/>
    </source>
</evidence>
<dbReference type="RefSeq" id="WP_221227712.1">
    <property type="nucleotide sequence ID" value="NZ_JACIGE010000005.1"/>
</dbReference>
<protein>
    <submittedName>
        <fullName evidence="4">RND family efflux transporter MFP subunit</fullName>
    </submittedName>
</protein>
<evidence type="ECO:0000256" key="1">
    <source>
        <dbReference type="ARBA" id="ARBA00009477"/>
    </source>
</evidence>
<dbReference type="InterPro" id="IPR058625">
    <property type="entry name" value="MdtA-like_BSH"/>
</dbReference>
<dbReference type="NCBIfam" id="TIGR01730">
    <property type="entry name" value="RND_mfp"/>
    <property type="match status" value="1"/>
</dbReference>
<evidence type="ECO:0000259" key="3">
    <source>
        <dbReference type="Pfam" id="PF25954"/>
    </source>
</evidence>
<dbReference type="Gene3D" id="2.40.50.100">
    <property type="match status" value="1"/>
</dbReference>
<dbReference type="GO" id="GO:0015562">
    <property type="term" value="F:efflux transmembrane transporter activity"/>
    <property type="evidence" value="ECO:0007669"/>
    <property type="project" value="TreeGrafter"/>
</dbReference>
<dbReference type="Pfam" id="PF25917">
    <property type="entry name" value="BSH_RND"/>
    <property type="match status" value="1"/>
</dbReference>
<name>A0A840G997_RHOTE</name>
<feature type="domain" description="CusB-like beta-barrel" evidence="3">
    <location>
        <begin position="222"/>
        <end position="292"/>
    </location>
</feature>
<dbReference type="Gene3D" id="2.40.420.20">
    <property type="match status" value="1"/>
</dbReference>
<organism evidence="4 5">
    <name type="scientific">Rhodocyclus tenuis</name>
    <name type="common">Rhodospirillum tenue</name>
    <dbReference type="NCBI Taxonomy" id="1066"/>
    <lineage>
        <taxon>Bacteria</taxon>
        <taxon>Pseudomonadati</taxon>
        <taxon>Pseudomonadota</taxon>
        <taxon>Betaproteobacteria</taxon>
        <taxon>Rhodocyclales</taxon>
        <taxon>Rhodocyclaceae</taxon>
        <taxon>Rhodocyclus</taxon>
    </lineage>
</organism>